<organism evidence="1">
    <name type="scientific">Rhizophagus irregularis (strain DAOM 181602 / DAOM 197198 / MUCL 43194)</name>
    <name type="common">Arbuscular mycorrhizal fungus</name>
    <name type="synonym">Glomus intraradices</name>
    <dbReference type="NCBI Taxonomy" id="747089"/>
    <lineage>
        <taxon>Eukaryota</taxon>
        <taxon>Fungi</taxon>
        <taxon>Fungi incertae sedis</taxon>
        <taxon>Mucoromycota</taxon>
        <taxon>Glomeromycotina</taxon>
        <taxon>Glomeromycetes</taxon>
        <taxon>Glomerales</taxon>
        <taxon>Glomeraceae</taxon>
        <taxon>Rhizophagus</taxon>
    </lineage>
</organism>
<reference evidence="1" key="1">
    <citation type="submission" date="2013-07" db="EMBL/GenBank/DDBJ databases">
        <title>The genome of an arbuscular mycorrhizal fungus provides insights into the evolution of the oldest plant symbiosis.</title>
        <authorList>
            <consortium name="DOE Joint Genome Institute"/>
            <person name="Tisserant E."/>
            <person name="Malbreil M."/>
            <person name="Kuo A."/>
            <person name="Kohler A."/>
            <person name="Symeonidi A."/>
            <person name="Balestrini R."/>
            <person name="Charron P."/>
            <person name="Duensing N."/>
            <person name="Frei-dit-Frey N."/>
            <person name="Gianinazzi-Pearson V."/>
            <person name="Gilbert B."/>
            <person name="Handa Y."/>
            <person name="Hijri M."/>
            <person name="Kaul R."/>
            <person name="Kawaguchi M."/>
            <person name="Krajinski F."/>
            <person name="Lammers P."/>
            <person name="Lapierre D."/>
            <person name="Masclaux F.G."/>
            <person name="Murat C."/>
            <person name="Morin E."/>
            <person name="Ndikumana S."/>
            <person name="Pagni M."/>
            <person name="Petitpierre D."/>
            <person name="Requena N."/>
            <person name="Rosikiewicz P."/>
            <person name="Riley R."/>
            <person name="Saito K."/>
            <person name="San Clemente H."/>
            <person name="Shapiro H."/>
            <person name="van Tuinen D."/>
            <person name="Becard G."/>
            <person name="Bonfante P."/>
            <person name="Paszkowski U."/>
            <person name="Shachar-Hill Y."/>
            <person name="Young J.P."/>
            <person name="Sanders I.R."/>
            <person name="Henrissat B."/>
            <person name="Rensing S.A."/>
            <person name="Grigoriev I.V."/>
            <person name="Corradi N."/>
            <person name="Roux C."/>
            <person name="Martin F."/>
        </authorList>
    </citation>
    <scope>NUCLEOTIDE SEQUENCE</scope>
    <source>
        <strain evidence="1">DAOM 197198</strain>
    </source>
</reference>
<dbReference type="AlphaFoldDB" id="U9TMJ7"/>
<sequence length="130" mass="15293">MCIKYTVLCHTGCTEIAPFRRVLVSSDPICERKEKLYQLGFLRKIQLMFRNVIFFSDSCINHRLQYSRMKNLMNIVISSSAKMVNYLSIRFIKKNELKVPRHYTWFTTSNFHAGIDFRRAALMSDLMALA</sequence>
<protein>
    <submittedName>
        <fullName evidence="1">Uncharacterized protein</fullName>
    </submittedName>
</protein>
<evidence type="ECO:0000313" key="1">
    <source>
        <dbReference type="EMBL" id="ESA09424.1"/>
    </source>
</evidence>
<gene>
    <name evidence="1" type="ORF">GLOINDRAFT_84753</name>
</gene>
<dbReference type="HOGENOM" id="CLU_1939259_0_0_1"/>
<name>U9TMJ7_RHIID</name>
<accession>U9TMJ7</accession>
<dbReference type="EMBL" id="KI288108">
    <property type="protein sequence ID" value="ESA09424.1"/>
    <property type="molecule type" value="Genomic_DNA"/>
</dbReference>
<proteinExistence type="predicted"/>